<dbReference type="EMBL" id="KN275960">
    <property type="protein sequence ID" value="KGM92136.1"/>
    <property type="molecule type" value="Genomic_DNA"/>
</dbReference>
<dbReference type="Proteomes" id="UP000001628">
    <property type="component" value="Unassembled WGS sequence"/>
</dbReference>
<keyword evidence="1" id="KW-0732">Signal</keyword>
<feature type="chain" id="PRO_5001963482" evidence="1">
    <location>
        <begin position="24"/>
        <end position="62"/>
    </location>
</feature>
<evidence type="ECO:0000313" key="2">
    <source>
        <dbReference type="EMBL" id="KGM92136.1"/>
    </source>
</evidence>
<dbReference type="InParanoid" id="A0A0A0HVR5"/>
<keyword evidence="3" id="KW-1185">Reference proteome</keyword>
<feature type="signal peptide" evidence="1">
    <location>
        <begin position="1"/>
        <end position="23"/>
    </location>
</feature>
<dbReference type="VEuPathDB" id="FungiDB:PADG_11672"/>
<evidence type="ECO:0000256" key="1">
    <source>
        <dbReference type="SAM" id="SignalP"/>
    </source>
</evidence>
<evidence type="ECO:0000313" key="3">
    <source>
        <dbReference type="Proteomes" id="UP000001628"/>
    </source>
</evidence>
<name>A0A0A0HVR5_PARBD</name>
<dbReference type="AlphaFoldDB" id="A0A0A0HVR5"/>
<organism evidence="2 3">
    <name type="scientific">Paracoccidioides brasiliensis (strain Pb18)</name>
    <dbReference type="NCBI Taxonomy" id="502780"/>
    <lineage>
        <taxon>Eukaryota</taxon>
        <taxon>Fungi</taxon>
        <taxon>Dikarya</taxon>
        <taxon>Ascomycota</taxon>
        <taxon>Pezizomycotina</taxon>
        <taxon>Eurotiomycetes</taxon>
        <taxon>Eurotiomycetidae</taxon>
        <taxon>Onygenales</taxon>
        <taxon>Ajellomycetaceae</taxon>
        <taxon>Paracoccidioides</taxon>
    </lineage>
</organism>
<dbReference type="RefSeq" id="XP_010759902.1">
    <property type="nucleotide sequence ID" value="XM_010761600.1"/>
</dbReference>
<dbReference type="GeneID" id="22587569"/>
<sequence>MSVLMILCDCLKLLFWVLHQTLEYPGVSELDKPGVNRHLLVGFQKETQNPAADDYGEGEYMS</sequence>
<dbReference type="KEGG" id="pbn:PADG_11672"/>
<proteinExistence type="predicted"/>
<dbReference type="HOGENOM" id="CLU_2904801_0_0_1"/>
<reference evidence="2 3" key="1">
    <citation type="journal article" date="2011" name="PLoS Genet.">
        <title>Comparative genomic analysis of human fungal pathogens causing paracoccidioidomycosis.</title>
        <authorList>
            <person name="Desjardins C.A."/>
            <person name="Champion M.D."/>
            <person name="Holder J.W."/>
            <person name="Muszewska A."/>
            <person name="Goldberg J."/>
            <person name="Bailao A.M."/>
            <person name="Brigido M.M."/>
            <person name="Ferreira M.E."/>
            <person name="Garcia A.M."/>
            <person name="Grynberg M."/>
            <person name="Gujja S."/>
            <person name="Heiman D.I."/>
            <person name="Henn M.R."/>
            <person name="Kodira C.D."/>
            <person name="Leon-Narvaez H."/>
            <person name="Longo L.V."/>
            <person name="Ma L.J."/>
            <person name="Malavazi I."/>
            <person name="Matsuo A.L."/>
            <person name="Morais F.V."/>
            <person name="Pereira M."/>
            <person name="Rodriguez-Brito S."/>
            <person name="Sakthikumar S."/>
            <person name="Salem-Izacc S.M."/>
            <person name="Sykes S.M."/>
            <person name="Teixeira M.M."/>
            <person name="Vallejo M.C."/>
            <person name="Walter M.E."/>
            <person name="Yandava C."/>
            <person name="Young S."/>
            <person name="Zeng Q."/>
            <person name="Zucker J."/>
            <person name="Felipe M.S."/>
            <person name="Goldman G.H."/>
            <person name="Haas B.J."/>
            <person name="McEwen J.G."/>
            <person name="Nino-Vega G."/>
            <person name="Puccia R."/>
            <person name="San-Blas G."/>
            <person name="Soares C.M."/>
            <person name="Birren B.W."/>
            <person name="Cuomo C.A."/>
        </authorList>
    </citation>
    <scope>NUCLEOTIDE SEQUENCE [LARGE SCALE GENOMIC DNA]</scope>
    <source>
        <strain evidence="2 3">Pb18</strain>
    </source>
</reference>
<gene>
    <name evidence="2" type="ORF">PADG_11672</name>
</gene>
<accession>A0A0A0HVR5</accession>
<protein>
    <submittedName>
        <fullName evidence="2">Uncharacterized protein</fullName>
    </submittedName>
</protein>